<organism evidence="3 4">
    <name type="scientific">Paenibacillus lutrae</name>
    <dbReference type="NCBI Taxonomy" id="2078573"/>
    <lineage>
        <taxon>Bacteria</taxon>
        <taxon>Bacillati</taxon>
        <taxon>Bacillota</taxon>
        <taxon>Bacilli</taxon>
        <taxon>Bacillales</taxon>
        <taxon>Paenibacillaceae</taxon>
        <taxon>Paenibacillus</taxon>
    </lineage>
</organism>
<dbReference type="Pfam" id="PF05569">
    <property type="entry name" value="Peptidase_M56"/>
    <property type="match status" value="1"/>
</dbReference>
<sequence>MMRWKRKSFSILVLSLLIALLVWCQMGMYLTHLFFGVDVQVNFFKFCISLFKEESIYYFFVVLLLNAMIAYTFLVTLFKTAEQIWFTVKFKKKILSALHHDLTRDFNTRYPELDQTLMIIHQSQPLAFTMGLYKPCIILSTGLIEMLDEDELEAVMEHETFHQKNLDPFKIFVLKLISQALWFIPLTKWSYHNYKIMSELMADEFAIHRTGSELGLSSALFKLIKNAYKRETNVTLVHFSQESVNYRLQQLVEPQKNIPLRLETAAIVVSVQVLLLLLVMVMVAVT</sequence>
<keyword evidence="4" id="KW-1185">Reference proteome</keyword>
<reference evidence="3 4" key="1">
    <citation type="journal article" date="2019" name="Microorganisms">
        <title>Paenibacillus lutrae sp. nov., A Chitinolytic Species Isolated from A River Otter in Castril Natural Park, Granada, Spain.</title>
        <authorList>
            <person name="Rodriguez M."/>
            <person name="Reina J.C."/>
            <person name="Bejar V."/>
            <person name="Llamas I."/>
        </authorList>
    </citation>
    <scope>NUCLEOTIDE SEQUENCE [LARGE SCALE GENOMIC DNA]</scope>
    <source>
        <strain evidence="3 4">N10</strain>
    </source>
</reference>
<dbReference type="GO" id="GO:0006508">
    <property type="term" value="P:proteolysis"/>
    <property type="evidence" value="ECO:0007669"/>
    <property type="project" value="UniProtKB-KW"/>
</dbReference>
<comment type="caution">
    <text evidence="3">The sequence shown here is derived from an EMBL/GenBank/DDBJ whole genome shotgun (WGS) entry which is preliminary data.</text>
</comment>
<keyword evidence="1" id="KW-1133">Transmembrane helix</keyword>
<feature type="transmembrane region" description="Helical" evidence="1">
    <location>
        <begin position="56"/>
        <end position="78"/>
    </location>
</feature>
<dbReference type="GO" id="GO:0008237">
    <property type="term" value="F:metallopeptidase activity"/>
    <property type="evidence" value="ECO:0007669"/>
    <property type="project" value="UniProtKB-KW"/>
</dbReference>
<keyword evidence="1" id="KW-0472">Membrane</keyword>
<keyword evidence="3" id="KW-0482">Metalloprotease</keyword>
<accession>A0A7X3FLH8</accession>
<dbReference type="AlphaFoldDB" id="A0A7X3FLH8"/>
<keyword evidence="3" id="KW-0378">Hydrolase</keyword>
<dbReference type="Proteomes" id="UP000490800">
    <property type="component" value="Unassembled WGS sequence"/>
</dbReference>
<feature type="domain" description="Peptidase M56" evidence="2">
    <location>
        <begin position="54"/>
        <end position="249"/>
    </location>
</feature>
<dbReference type="InterPro" id="IPR052173">
    <property type="entry name" value="Beta-lactam_resp_regulator"/>
</dbReference>
<proteinExistence type="predicted"/>
<name>A0A7X3FLH8_9BACL</name>
<evidence type="ECO:0000313" key="3">
    <source>
        <dbReference type="EMBL" id="MVP01845.1"/>
    </source>
</evidence>
<keyword evidence="3" id="KW-0645">Protease</keyword>
<dbReference type="CDD" id="cd07326">
    <property type="entry name" value="M56_BlaR1_MecR1_like"/>
    <property type="match status" value="1"/>
</dbReference>
<dbReference type="InterPro" id="IPR008756">
    <property type="entry name" value="Peptidase_M56"/>
</dbReference>
<keyword evidence="1" id="KW-0812">Transmembrane</keyword>
<gene>
    <name evidence="3" type="ORF">EDM21_20410</name>
</gene>
<evidence type="ECO:0000256" key="1">
    <source>
        <dbReference type="SAM" id="Phobius"/>
    </source>
</evidence>
<dbReference type="PANTHER" id="PTHR34978:SF3">
    <property type="entry name" value="SLR0241 PROTEIN"/>
    <property type="match status" value="1"/>
</dbReference>
<dbReference type="Gene3D" id="3.30.2010.10">
    <property type="entry name" value="Metalloproteases ('zincins'), catalytic domain"/>
    <property type="match status" value="1"/>
</dbReference>
<evidence type="ECO:0000259" key="2">
    <source>
        <dbReference type="Pfam" id="PF05569"/>
    </source>
</evidence>
<protein>
    <submittedName>
        <fullName evidence="3">M48 family metalloprotease</fullName>
    </submittedName>
</protein>
<dbReference type="PANTHER" id="PTHR34978">
    <property type="entry name" value="POSSIBLE SENSOR-TRANSDUCER PROTEIN BLAR"/>
    <property type="match status" value="1"/>
</dbReference>
<feature type="transmembrane region" description="Helical" evidence="1">
    <location>
        <begin position="265"/>
        <end position="285"/>
    </location>
</feature>
<evidence type="ECO:0000313" key="4">
    <source>
        <dbReference type="Proteomes" id="UP000490800"/>
    </source>
</evidence>
<dbReference type="EMBL" id="RHLK01000016">
    <property type="protein sequence ID" value="MVP01845.1"/>
    <property type="molecule type" value="Genomic_DNA"/>
</dbReference>